<name>A0A498K5C0_MALDO</name>
<keyword evidence="2" id="KW-1185">Reference proteome</keyword>
<accession>A0A498K5C0</accession>
<dbReference type="EMBL" id="RDQH01000330">
    <property type="protein sequence ID" value="RXI01175.1"/>
    <property type="molecule type" value="Genomic_DNA"/>
</dbReference>
<reference evidence="1 2" key="1">
    <citation type="submission" date="2018-10" db="EMBL/GenBank/DDBJ databases">
        <title>A high-quality apple genome assembly.</title>
        <authorList>
            <person name="Hu J."/>
        </authorList>
    </citation>
    <scope>NUCLEOTIDE SEQUENCE [LARGE SCALE GENOMIC DNA]</scope>
    <source>
        <strain evidence="2">cv. HFTH1</strain>
        <tissue evidence="1">Young leaf</tissue>
    </source>
</reference>
<sequence>MNTTFRLATSAVRLESTTRIKSPISDFCFCHIPARVHHIQGPFHHYSTILSALGLLFLHGFIFVKATSQWVTHHGSALATFSLNFEVPTELEASELLKNLVLGRDENIHLRITPPGDRRTSHNVSAYGPLNHHPTKSELTRTTVASRLRKMTSSKLHPHLICITARVVSRFPRTFTVHPLHHPHGPCSSLTKPRYENHSDQVRLPLKSYKPTSVSISHHTPAVGHTCLVVSP</sequence>
<evidence type="ECO:0000313" key="2">
    <source>
        <dbReference type="Proteomes" id="UP000290289"/>
    </source>
</evidence>
<protein>
    <submittedName>
        <fullName evidence="1">Uncharacterized protein</fullName>
    </submittedName>
</protein>
<dbReference type="Proteomes" id="UP000290289">
    <property type="component" value="Chromosome 4"/>
</dbReference>
<proteinExistence type="predicted"/>
<comment type="caution">
    <text evidence="1">The sequence shown here is derived from an EMBL/GenBank/DDBJ whole genome shotgun (WGS) entry which is preliminary data.</text>
</comment>
<evidence type="ECO:0000313" key="1">
    <source>
        <dbReference type="EMBL" id="RXI01175.1"/>
    </source>
</evidence>
<dbReference type="AlphaFoldDB" id="A0A498K5C0"/>
<gene>
    <name evidence="1" type="ORF">DVH24_001409</name>
</gene>
<organism evidence="1 2">
    <name type="scientific">Malus domestica</name>
    <name type="common">Apple</name>
    <name type="synonym">Pyrus malus</name>
    <dbReference type="NCBI Taxonomy" id="3750"/>
    <lineage>
        <taxon>Eukaryota</taxon>
        <taxon>Viridiplantae</taxon>
        <taxon>Streptophyta</taxon>
        <taxon>Embryophyta</taxon>
        <taxon>Tracheophyta</taxon>
        <taxon>Spermatophyta</taxon>
        <taxon>Magnoliopsida</taxon>
        <taxon>eudicotyledons</taxon>
        <taxon>Gunneridae</taxon>
        <taxon>Pentapetalae</taxon>
        <taxon>rosids</taxon>
        <taxon>fabids</taxon>
        <taxon>Rosales</taxon>
        <taxon>Rosaceae</taxon>
        <taxon>Amygdaloideae</taxon>
        <taxon>Maleae</taxon>
        <taxon>Malus</taxon>
    </lineage>
</organism>